<reference evidence="2 3" key="1">
    <citation type="journal article" date="2015" name="Proc. Natl. Acad. Sci. U.S.A.">
        <title>The resurrection genome of Boea hygrometrica: A blueprint for survival of dehydration.</title>
        <authorList>
            <person name="Xiao L."/>
            <person name="Yang G."/>
            <person name="Zhang L."/>
            <person name="Yang X."/>
            <person name="Zhao S."/>
            <person name="Ji Z."/>
            <person name="Zhou Q."/>
            <person name="Hu M."/>
            <person name="Wang Y."/>
            <person name="Chen M."/>
            <person name="Xu Y."/>
            <person name="Jin H."/>
            <person name="Xiao X."/>
            <person name="Hu G."/>
            <person name="Bao F."/>
            <person name="Hu Y."/>
            <person name="Wan P."/>
            <person name="Li L."/>
            <person name="Deng X."/>
            <person name="Kuang T."/>
            <person name="Xiang C."/>
            <person name="Zhu J.K."/>
            <person name="Oliver M.J."/>
            <person name="He Y."/>
        </authorList>
    </citation>
    <scope>NUCLEOTIDE SEQUENCE [LARGE SCALE GENOMIC DNA]</scope>
    <source>
        <strain evidence="3">cv. XS01</strain>
    </source>
</reference>
<evidence type="ECO:0000256" key="1">
    <source>
        <dbReference type="SAM" id="MobiDB-lite"/>
    </source>
</evidence>
<protein>
    <submittedName>
        <fullName evidence="2">Uncharacterized protein</fullName>
    </submittedName>
</protein>
<gene>
    <name evidence="2" type="ORF">F511_35923</name>
</gene>
<proteinExistence type="predicted"/>
<accession>A0A2Z7ABL6</accession>
<feature type="region of interest" description="Disordered" evidence="1">
    <location>
        <begin position="50"/>
        <end position="92"/>
    </location>
</feature>
<dbReference type="AlphaFoldDB" id="A0A2Z7ABL6"/>
<organism evidence="2 3">
    <name type="scientific">Dorcoceras hygrometricum</name>
    <dbReference type="NCBI Taxonomy" id="472368"/>
    <lineage>
        <taxon>Eukaryota</taxon>
        <taxon>Viridiplantae</taxon>
        <taxon>Streptophyta</taxon>
        <taxon>Embryophyta</taxon>
        <taxon>Tracheophyta</taxon>
        <taxon>Spermatophyta</taxon>
        <taxon>Magnoliopsida</taxon>
        <taxon>eudicotyledons</taxon>
        <taxon>Gunneridae</taxon>
        <taxon>Pentapetalae</taxon>
        <taxon>asterids</taxon>
        <taxon>lamiids</taxon>
        <taxon>Lamiales</taxon>
        <taxon>Gesneriaceae</taxon>
        <taxon>Didymocarpoideae</taxon>
        <taxon>Trichosporeae</taxon>
        <taxon>Loxocarpinae</taxon>
        <taxon>Dorcoceras</taxon>
    </lineage>
</organism>
<dbReference type="Proteomes" id="UP000250235">
    <property type="component" value="Unassembled WGS sequence"/>
</dbReference>
<dbReference type="EMBL" id="KV019077">
    <property type="protein sequence ID" value="KZV16345.1"/>
    <property type="molecule type" value="Genomic_DNA"/>
</dbReference>
<evidence type="ECO:0000313" key="3">
    <source>
        <dbReference type="Proteomes" id="UP000250235"/>
    </source>
</evidence>
<feature type="compositionally biased region" description="Basic and acidic residues" evidence="1">
    <location>
        <begin position="64"/>
        <end position="75"/>
    </location>
</feature>
<name>A0A2Z7ABL6_9LAMI</name>
<sequence>MTAAPHLLLHTPPSALPSAAASRRLLRDRTCFDHCDEVILRNLPPPTVKCRFPRETGRSQAPRRQQDLKHSKTELNKGTVCHGESGNLNTRE</sequence>
<keyword evidence="3" id="KW-1185">Reference proteome</keyword>
<evidence type="ECO:0000313" key="2">
    <source>
        <dbReference type="EMBL" id="KZV16345.1"/>
    </source>
</evidence>